<evidence type="ECO:0000313" key="2">
    <source>
        <dbReference type="Proteomes" id="UP000286268"/>
    </source>
</evidence>
<accession>A0A3R5THK6</accession>
<dbReference type="InterPro" id="IPR005370">
    <property type="entry name" value="UPF0180"/>
</dbReference>
<dbReference type="Proteomes" id="UP000286268">
    <property type="component" value="Chromosome"/>
</dbReference>
<dbReference type="KEGG" id="cmah:C1I91_19435"/>
<dbReference type="EMBL" id="CP025746">
    <property type="protein sequence ID" value="QAA33633.1"/>
    <property type="molecule type" value="Genomic_DNA"/>
</dbReference>
<keyword evidence="2" id="KW-1185">Reference proteome</keyword>
<evidence type="ECO:0008006" key="3">
    <source>
        <dbReference type="Google" id="ProtNLM"/>
    </source>
</evidence>
<gene>
    <name evidence="1" type="ORF">C1I91_19435</name>
</gene>
<reference evidence="1 2" key="1">
    <citation type="submission" date="2018-01" db="EMBL/GenBank/DDBJ databases">
        <title>Genome Sequencing and Assembly of Anaerobacter polyendosporus strain CT4.</title>
        <authorList>
            <person name="Tachaapaikoon C."/>
            <person name="Sutheeworapong S."/>
            <person name="Jenjaroenpun P."/>
            <person name="Wongsurawat T."/>
            <person name="Nookeaw I."/>
            <person name="Cheawchanlertfa P."/>
            <person name="Kosugi A."/>
            <person name="Cheevadhanarak S."/>
            <person name="Ratanakhanokchai K."/>
        </authorList>
    </citation>
    <scope>NUCLEOTIDE SEQUENCE [LARGE SCALE GENOMIC DNA]</scope>
    <source>
        <strain evidence="1 2">CT4</strain>
    </source>
</reference>
<dbReference type="Pfam" id="PF03698">
    <property type="entry name" value="UPF0180"/>
    <property type="match status" value="1"/>
</dbReference>
<proteinExistence type="predicted"/>
<sequence length="85" mass="9169">MKKVAVEKGLSMVADYLTSQGFSVELISEELESNAAKFNGFDAIVTADYNTNVMGFSDTATEIPVINASGLTAEEVKNMIDEQTK</sequence>
<name>A0A3R5THK6_9CLOT</name>
<protein>
    <recommendedName>
        <fullName evidence="3">YkuS family protein</fullName>
    </recommendedName>
</protein>
<evidence type="ECO:0000313" key="1">
    <source>
        <dbReference type="EMBL" id="QAA33633.1"/>
    </source>
</evidence>
<dbReference type="RefSeq" id="WP_128214360.1">
    <property type="nucleotide sequence ID" value="NZ_CP025746.1"/>
</dbReference>
<dbReference type="OrthoDB" id="1708042at2"/>
<organism evidence="1 2">
    <name type="scientific">Clostridium manihotivorum</name>
    <dbReference type="NCBI Taxonomy" id="2320868"/>
    <lineage>
        <taxon>Bacteria</taxon>
        <taxon>Bacillati</taxon>
        <taxon>Bacillota</taxon>
        <taxon>Clostridia</taxon>
        <taxon>Eubacteriales</taxon>
        <taxon>Clostridiaceae</taxon>
        <taxon>Clostridium</taxon>
    </lineage>
</organism>
<dbReference type="AlphaFoldDB" id="A0A3R5THK6"/>